<feature type="transmembrane region" description="Helical" evidence="1">
    <location>
        <begin position="855"/>
        <end position="874"/>
    </location>
</feature>
<dbReference type="Proteomes" id="UP000504603">
    <property type="component" value="Unplaced"/>
</dbReference>
<feature type="transmembrane region" description="Helical" evidence="1">
    <location>
        <begin position="376"/>
        <end position="397"/>
    </location>
</feature>
<dbReference type="GeneID" id="111011457"/>
<feature type="transmembrane region" description="Helical" evidence="1">
    <location>
        <begin position="176"/>
        <end position="198"/>
    </location>
</feature>
<feature type="transmembrane region" description="Helical" evidence="1">
    <location>
        <begin position="969"/>
        <end position="991"/>
    </location>
</feature>
<keyword evidence="1" id="KW-0812">Transmembrane</keyword>
<evidence type="ECO:0000256" key="1">
    <source>
        <dbReference type="SAM" id="Phobius"/>
    </source>
</evidence>
<feature type="transmembrane region" description="Helical" evidence="1">
    <location>
        <begin position="347"/>
        <end position="370"/>
    </location>
</feature>
<feature type="transmembrane region" description="Helical" evidence="1">
    <location>
        <begin position="880"/>
        <end position="902"/>
    </location>
</feature>
<feature type="transmembrane region" description="Helical" evidence="1">
    <location>
        <begin position="772"/>
        <end position="794"/>
    </location>
</feature>
<protein>
    <submittedName>
        <fullName evidence="3">Uncharacterized protein LOC111011457 isoform X1</fullName>
    </submittedName>
</protein>
<accession>A0A6J1CIC3</accession>
<evidence type="ECO:0000313" key="3">
    <source>
        <dbReference type="RefSeq" id="XP_022140902.1"/>
    </source>
</evidence>
<keyword evidence="2" id="KW-1185">Reference proteome</keyword>
<proteinExistence type="predicted"/>
<name>A0A6J1CIC3_MOMCH</name>
<feature type="transmembrane region" description="Helical" evidence="1">
    <location>
        <begin position="313"/>
        <end position="335"/>
    </location>
</feature>
<feature type="transmembrane region" description="Helical" evidence="1">
    <location>
        <begin position="118"/>
        <end position="138"/>
    </location>
</feature>
<dbReference type="PANTHER" id="PTHR34289:SF3">
    <property type="entry name" value="PROTEIN, PUTATIVE (DUF819)-RELATED"/>
    <property type="match status" value="1"/>
</dbReference>
<dbReference type="RefSeq" id="XP_022140902.1">
    <property type="nucleotide sequence ID" value="XM_022285210.1"/>
</dbReference>
<feature type="transmembrane region" description="Helical" evidence="1">
    <location>
        <begin position="431"/>
        <end position="453"/>
    </location>
</feature>
<feature type="transmembrane region" description="Helical" evidence="1">
    <location>
        <begin position="651"/>
        <end position="671"/>
    </location>
</feature>
<dbReference type="PANTHER" id="PTHR34289">
    <property type="entry name" value="PROTEIN, PUTATIVE (DUF819)-RELATED"/>
    <property type="match status" value="1"/>
</dbReference>
<dbReference type="Pfam" id="PF05684">
    <property type="entry name" value="DUF819"/>
    <property type="match status" value="2"/>
</dbReference>
<feature type="transmembrane region" description="Helical" evidence="1">
    <location>
        <begin position="709"/>
        <end position="731"/>
    </location>
</feature>
<feature type="transmembrane region" description="Helical" evidence="1">
    <location>
        <begin position="677"/>
        <end position="697"/>
    </location>
</feature>
<feature type="transmembrane region" description="Helical" evidence="1">
    <location>
        <begin position="144"/>
        <end position="164"/>
    </location>
</feature>
<dbReference type="OrthoDB" id="45797at2759"/>
<sequence>MASQVAILQTKLPEIQPPCFSSTKSSARFFRSITMAPRPPVSHLSSSSPAAEIGDRRFWNFPSTSFGNFQLRRRIAVKSHLKLNLPLISPHDQWGNWTVLFSVGAFGIWSEKTKIGSALSGALVSTLVGLAASNVGIIASDAPAFPIVLEFLLPLSVLLLLFRADLRRVINSTGTLLLAFLLGSVGTTIGTAVAYFLVPMRSLGQDNWKIAAALMGRHICGAVNYVASSGALGVSPSVMAAGLAADNVISAVYFATLFALASKLPAEPTPSSDNVKKDAEAEHNNKLPVLQSAICLAVSFAICKAGSYLTKHFGIQGGSMPAITAAVVILATIFPKPFAYLAPSGEAMAVILMQVFFNVVGASGNIWSVINTAPSIFMFSLVQIAVHLAITVGLRKLLRFDLKLLLLASNANIGGPTTACGMATAKGWSSMAVPGILAGIFGIAIATFLGILLPKARSPLLIGQLFEFASSLVLKKEKTKNGGSTREVFFFKNNIPGLWGREPTFLHCLYHCILLSDEVHCRCSLSVQSISPEMASQVAILQSKSPQLQLPCFSSTKSSARFFRSITMAPRPPVPPVSSSSPAAEIGDRRFWNFPSNSSGNFHLRRCIAVKSHLKLNLPLISPHDQWANWTVLFSVGAFGIWSEKTKIGSALSGALVSTLVGLAASNVGIIASDAPAFPVVLELLLPLSIPLLLFRADLRRVIKSTGTLLLAFLLGSVGTIIGTAVAYFLVPMRSLGQDSWKIAAALMGRHIGGAVNYVAISGALGVSPSVLAAGLAADNVICAVYFATLFALASKVPAEPTPSSDNVGKDPEAEHNNKLPVLQSATALAVSFAICKAGSYLTKHFGIQGGSMPAITAVIVVLATIFPKPFAYLAPSGEAMAVILMQVFFTVVGASGNIWSVINTAPSIFMFSLVQIAVHLAMTIGLGKLLRFDLKLLLIASNANVGGPTTACGMATAKGWSSMVVPGILAGIFGIAIATFLGIGFGLMFLKYM</sequence>
<gene>
    <name evidence="3" type="primary">LOC111011457</name>
</gene>
<reference evidence="3" key="1">
    <citation type="submission" date="2025-08" db="UniProtKB">
        <authorList>
            <consortium name="RefSeq"/>
        </authorList>
    </citation>
    <scope>IDENTIFICATION</scope>
    <source>
        <strain evidence="3">OHB3-1</strain>
    </source>
</reference>
<keyword evidence="1" id="KW-1133">Transmembrane helix</keyword>
<keyword evidence="1" id="KW-0472">Membrane</keyword>
<evidence type="ECO:0000313" key="2">
    <source>
        <dbReference type="Proteomes" id="UP000504603"/>
    </source>
</evidence>
<dbReference type="KEGG" id="mcha:111011457"/>
<dbReference type="InterPro" id="IPR008537">
    <property type="entry name" value="DUF819"/>
</dbReference>
<feature type="transmembrane region" description="Helical" evidence="1">
    <location>
        <begin position="248"/>
        <end position="266"/>
    </location>
</feature>
<feature type="transmembrane region" description="Helical" evidence="1">
    <location>
        <begin position="909"/>
        <end position="928"/>
    </location>
</feature>
<organism evidence="2 3">
    <name type="scientific">Momordica charantia</name>
    <name type="common">Bitter gourd</name>
    <name type="synonym">Balsam pear</name>
    <dbReference type="NCBI Taxonomy" id="3673"/>
    <lineage>
        <taxon>Eukaryota</taxon>
        <taxon>Viridiplantae</taxon>
        <taxon>Streptophyta</taxon>
        <taxon>Embryophyta</taxon>
        <taxon>Tracheophyta</taxon>
        <taxon>Spermatophyta</taxon>
        <taxon>Magnoliopsida</taxon>
        <taxon>eudicotyledons</taxon>
        <taxon>Gunneridae</taxon>
        <taxon>Pentapetalae</taxon>
        <taxon>rosids</taxon>
        <taxon>fabids</taxon>
        <taxon>Cucurbitales</taxon>
        <taxon>Cucurbitaceae</taxon>
        <taxon>Momordiceae</taxon>
        <taxon>Momordica</taxon>
    </lineage>
</organism>
<dbReference type="AlphaFoldDB" id="A0A6J1CIC3"/>